<dbReference type="Proteomes" id="UP000005237">
    <property type="component" value="Unassembled WGS sequence"/>
</dbReference>
<name>A0A8R1INV2_CAEJA</name>
<dbReference type="PANTHER" id="PTHR33332">
    <property type="entry name" value="REVERSE TRANSCRIPTASE DOMAIN-CONTAINING PROTEIN"/>
    <property type="match status" value="1"/>
</dbReference>
<dbReference type="EnsemblMetazoa" id="CJA40394.1">
    <property type="protein sequence ID" value="CJA40394.1"/>
    <property type="gene ID" value="WBGene00216242"/>
</dbReference>
<dbReference type="PRINTS" id="PR01345">
    <property type="entry name" value="CERVTRCPTASE"/>
</dbReference>
<dbReference type="InterPro" id="IPR043502">
    <property type="entry name" value="DNA/RNA_pol_sf"/>
</dbReference>
<dbReference type="PROSITE" id="PS50878">
    <property type="entry name" value="RT_POL"/>
    <property type="match status" value="1"/>
</dbReference>
<dbReference type="InterPro" id="IPR000477">
    <property type="entry name" value="RT_dom"/>
</dbReference>
<dbReference type="Pfam" id="PF00078">
    <property type="entry name" value="RVT_1"/>
    <property type="match status" value="1"/>
</dbReference>
<dbReference type="AlphaFoldDB" id="A0A8R1INV2"/>
<evidence type="ECO:0000313" key="3">
    <source>
        <dbReference type="Proteomes" id="UP000005237"/>
    </source>
</evidence>
<organism evidence="2 3">
    <name type="scientific">Caenorhabditis japonica</name>
    <dbReference type="NCBI Taxonomy" id="281687"/>
    <lineage>
        <taxon>Eukaryota</taxon>
        <taxon>Metazoa</taxon>
        <taxon>Ecdysozoa</taxon>
        <taxon>Nematoda</taxon>
        <taxon>Chromadorea</taxon>
        <taxon>Rhabditida</taxon>
        <taxon>Rhabditina</taxon>
        <taxon>Rhabditomorpha</taxon>
        <taxon>Rhabditoidea</taxon>
        <taxon>Rhabditidae</taxon>
        <taxon>Peloderinae</taxon>
        <taxon>Caenorhabditis</taxon>
    </lineage>
</organism>
<accession>A0A8R1INV2</accession>
<reference evidence="2" key="2">
    <citation type="submission" date="2022-06" db="UniProtKB">
        <authorList>
            <consortium name="EnsemblMetazoa"/>
        </authorList>
    </citation>
    <scope>IDENTIFICATION</scope>
    <source>
        <strain evidence="2">DF5081</strain>
    </source>
</reference>
<sequence length="403" mass="45943">MGRIICQDLKNLLSNRFSIHQHGFLRNRSCTTALLHSFSTYKSVIDRDKHLDVVFFDFQKAFDKVPHDSLLRKLDIFGVPQIFINWFTSFLSRRTFSVRVGFHSDPCRYPIPSGVPQGSVSGPFLFLIFINDLFSLLPQEINFTAFADDLKIYSSSPALLQKTIDIIHTINNRLPLAEAKTYLLHLNPVSNPGHQYFIAGSPILCSNSVKDLGILFDTKLNFSSHINRIVSVALLRSKQLLKSFKSNNPLLYANLFKTYVLPILEYGSAVFSPRPNSLAAAKLEKPLRFFSAKVHQRCNLTYSSYEYRLSTLNISSIKHRRLKTQLWLLYKIISNTAHFPNIGNFIKISSSPRRPMNLLRVSKSNKDFFAQVVPIWNAVTANTPVFLPPSKFLALLDKSLSRL</sequence>
<dbReference type="CDD" id="cd01650">
    <property type="entry name" value="RT_nLTR_like"/>
    <property type="match status" value="1"/>
</dbReference>
<reference evidence="3" key="1">
    <citation type="submission" date="2010-08" db="EMBL/GenBank/DDBJ databases">
        <authorList>
            <consortium name="Caenorhabditis japonica Sequencing Consortium"/>
            <person name="Wilson R.K."/>
        </authorList>
    </citation>
    <scope>NUCLEOTIDE SEQUENCE [LARGE SCALE GENOMIC DNA]</scope>
    <source>
        <strain evidence="3">DF5081</strain>
    </source>
</reference>
<protein>
    <submittedName>
        <fullName evidence="2">Reverse transcriptase domain-containing protein</fullName>
    </submittedName>
</protein>
<keyword evidence="3" id="KW-1185">Reference proteome</keyword>
<evidence type="ECO:0000313" key="2">
    <source>
        <dbReference type="EnsemblMetazoa" id="CJA40394.1"/>
    </source>
</evidence>
<feature type="domain" description="Reverse transcriptase" evidence="1">
    <location>
        <begin position="1"/>
        <end position="216"/>
    </location>
</feature>
<dbReference type="SUPFAM" id="SSF56672">
    <property type="entry name" value="DNA/RNA polymerases"/>
    <property type="match status" value="1"/>
</dbReference>
<proteinExistence type="predicted"/>
<evidence type="ECO:0000259" key="1">
    <source>
        <dbReference type="PROSITE" id="PS50878"/>
    </source>
</evidence>